<dbReference type="InterPro" id="IPR044946">
    <property type="entry name" value="Restrct_endonuc_typeI_TRD_sf"/>
</dbReference>
<dbReference type="GO" id="GO:0003677">
    <property type="term" value="F:DNA binding"/>
    <property type="evidence" value="ECO:0007669"/>
    <property type="project" value="UniProtKB-KW"/>
</dbReference>
<dbReference type="Gene3D" id="3.90.220.20">
    <property type="entry name" value="DNA methylase specificity domains"/>
    <property type="match status" value="2"/>
</dbReference>
<protein>
    <submittedName>
        <fullName evidence="7">Type I restriction enzyme, S subunit</fullName>
    </submittedName>
</protein>
<name>A0A1I1V4F5_9BURK</name>
<comment type="similarity">
    <text evidence="1">Belongs to the type-I restriction system S methylase family.</text>
</comment>
<dbReference type="InterPro" id="IPR051212">
    <property type="entry name" value="Type-I_RE_S_subunit"/>
</dbReference>
<gene>
    <name evidence="7" type="ORF">SAMN05216204_13743</name>
</gene>
<feature type="domain" description="Type I restriction modification DNA specificity" evidence="6">
    <location>
        <begin position="77"/>
        <end position="195"/>
    </location>
</feature>
<dbReference type="Pfam" id="PF01420">
    <property type="entry name" value="Methylase_S"/>
    <property type="match status" value="1"/>
</dbReference>
<dbReference type="PANTHER" id="PTHR43140:SF1">
    <property type="entry name" value="TYPE I RESTRICTION ENZYME ECOKI SPECIFICITY SUBUNIT"/>
    <property type="match status" value="1"/>
</dbReference>
<keyword evidence="3" id="KW-0238">DNA-binding</keyword>
<evidence type="ECO:0000256" key="1">
    <source>
        <dbReference type="ARBA" id="ARBA00010923"/>
    </source>
</evidence>
<dbReference type="STRING" id="1164594.SAMN05216204_13743"/>
<feature type="coiled-coil region" evidence="4">
    <location>
        <begin position="182"/>
        <end position="209"/>
    </location>
</feature>
<feature type="region of interest" description="Disordered" evidence="5">
    <location>
        <begin position="491"/>
        <end position="524"/>
    </location>
</feature>
<proteinExistence type="inferred from homology"/>
<evidence type="ECO:0000313" key="7">
    <source>
        <dbReference type="EMBL" id="SFD77917.1"/>
    </source>
</evidence>
<evidence type="ECO:0000256" key="2">
    <source>
        <dbReference type="ARBA" id="ARBA00022747"/>
    </source>
</evidence>
<dbReference type="CDD" id="cd17261">
    <property type="entry name" value="RMtype1_S_EcoKI-TRD2-CR2_like"/>
    <property type="match status" value="1"/>
</dbReference>
<dbReference type="Proteomes" id="UP000198639">
    <property type="component" value="Unassembled WGS sequence"/>
</dbReference>
<keyword evidence="8" id="KW-1185">Reference proteome</keyword>
<dbReference type="GO" id="GO:0009307">
    <property type="term" value="P:DNA restriction-modification system"/>
    <property type="evidence" value="ECO:0007669"/>
    <property type="project" value="UniProtKB-KW"/>
</dbReference>
<evidence type="ECO:0000256" key="3">
    <source>
        <dbReference type="ARBA" id="ARBA00023125"/>
    </source>
</evidence>
<keyword evidence="2" id="KW-0680">Restriction system</keyword>
<evidence type="ECO:0000313" key="8">
    <source>
        <dbReference type="Proteomes" id="UP000198639"/>
    </source>
</evidence>
<reference evidence="8" key="1">
    <citation type="submission" date="2016-10" db="EMBL/GenBank/DDBJ databases">
        <authorList>
            <person name="Varghese N."/>
            <person name="Submissions S."/>
        </authorList>
    </citation>
    <scope>NUCLEOTIDE SEQUENCE [LARGE SCALE GENOMIC DNA]</scope>
    <source>
        <strain evidence="8">CGMCC 1.12041</strain>
    </source>
</reference>
<dbReference type="SUPFAM" id="SSF116734">
    <property type="entry name" value="DNA methylase specificity domain"/>
    <property type="match status" value="2"/>
</dbReference>
<keyword evidence="4" id="KW-0175">Coiled coil</keyword>
<evidence type="ECO:0000256" key="5">
    <source>
        <dbReference type="SAM" id="MobiDB-lite"/>
    </source>
</evidence>
<evidence type="ECO:0000259" key="6">
    <source>
        <dbReference type="Pfam" id="PF01420"/>
    </source>
</evidence>
<accession>A0A1I1V4F5</accession>
<dbReference type="PANTHER" id="PTHR43140">
    <property type="entry name" value="TYPE-1 RESTRICTION ENZYME ECOKI SPECIFICITY PROTEIN"/>
    <property type="match status" value="1"/>
</dbReference>
<sequence length="524" mass="58444">MNLSKPESWETAPLEALSILTLGGDWGQAPEFEAAEYSLALCIRGAEFRNWDNEKGGTASLRKIKNSSLASRALQIGDILVEISGGGPDQPVGRTVLIDRSALMHSPALPKICTNFLRILRSCNGIDSRFLNLYLSYFYKSGEIRNYQAGSNNLRNLKFKDYLGLDIPLPPLAEQSRIVAKIEELFSELDKGLENLKTAKAQLDAYRRALLKHAFEGRLTAQWRIDNPDKLETADVLLKRIQQSRAQRYQEQLAEWEREGNQGRKPKGPAPLRQIPTEQIELLPQLPEGWTWVQLEFLITGIDQGWSPKCSGTPAADDAWGVIKTTAVQHGRFFDAENKALPLGMKPRVQHELSVNDLLITRAGPRVRVGVCCLVRKVRKKIMNCDKVYRIRSAPSICHPEYLEGALNSPRILEAIERIKSGINDSGVNLTQGAFLNLTIPHCAFSEQEAVVMELDQQLSVIAQLDQTLSESLQQAEALRQSILKKAFSGQLIPQDPNDEPASSLLARIKAEKSAQPQGKKARK</sequence>
<dbReference type="OrthoDB" id="5298944at2"/>
<dbReference type="InterPro" id="IPR000055">
    <property type="entry name" value="Restrct_endonuc_typeI_TRD"/>
</dbReference>
<organism evidence="7 8">
    <name type="scientific">Massilia yuzhufengensis</name>
    <dbReference type="NCBI Taxonomy" id="1164594"/>
    <lineage>
        <taxon>Bacteria</taxon>
        <taxon>Pseudomonadati</taxon>
        <taxon>Pseudomonadota</taxon>
        <taxon>Betaproteobacteria</taxon>
        <taxon>Burkholderiales</taxon>
        <taxon>Oxalobacteraceae</taxon>
        <taxon>Telluria group</taxon>
        <taxon>Massilia</taxon>
    </lineage>
</organism>
<dbReference type="AlphaFoldDB" id="A0A1I1V4F5"/>
<dbReference type="EMBL" id="FOLD01000037">
    <property type="protein sequence ID" value="SFD77917.1"/>
    <property type="molecule type" value="Genomic_DNA"/>
</dbReference>
<dbReference type="RefSeq" id="WP_091876702.1">
    <property type="nucleotide sequence ID" value="NZ_FOLD01000037.1"/>
</dbReference>
<evidence type="ECO:0000256" key="4">
    <source>
        <dbReference type="SAM" id="Coils"/>
    </source>
</evidence>